<evidence type="ECO:0000256" key="1">
    <source>
        <dbReference type="ARBA" id="ARBA00022741"/>
    </source>
</evidence>
<protein>
    <submittedName>
        <fullName evidence="4">Pkinase-domain-containing protein</fullName>
    </submittedName>
</protein>
<keyword evidence="1" id="KW-0547">Nucleotide-binding</keyword>
<dbReference type="GO" id="GO:0005524">
    <property type="term" value="F:ATP binding"/>
    <property type="evidence" value="ECO:0007669"/>
    <property type="project" value="UniProtKB-KW"/>
</dbReference>
<dbReference type="PROSITE" id="PS50011">
    <property type="entry name" value="PROTEIN_KINASE_DOM"/>
    <property type="match status" value="1"/>
</dbReference>
<evidence type="ECO:0000313" key="5">
    <source>
        <dbReference type="Proteomes" id="UP000304947"/>
    </source>
</evidence>
<evidence type="ECO:0000256" key="2">
    <source>
        <dbReference type="ARBA" id="ARBA00022840"/>
    </source>
</evidence>
<dbReference type="SMART" id="SM00220">
    <property type="entry name" value="S_TKc"/>
    <property type="match status" value="1"/>
</dbReference>
<feature type="non-terminal residue" evidence="4">
    <location>
        <position position="1"/>
    </location>
</feature>
<sequence length="288" mass="31645">GQDALVKNAFLQILEAVQFCHSVGIYHRDLKPENILVSADGITLKLADFGLATQDYYTSDFGCGSTFYMSPECQQSNSRPNACYASAPNDIWSLGVILVNLTCGRNPWKRASMDDSTFRAYMKDRSFLKSILPLSDDLDHILRRVFDLNPAQRMTLPELKQAILLCPQLTSEPSAPAPMASPSYTAADAARDAAYLASAHLMEPVPPMSQLPASGPQYSQAPTAVSHFEQLPASRSPPMPSPEPQKANGPFAFFTNGQCTPQSYIAPWYSQFMATLPKHASIFPTRVF</sequence>
<accession>A0A4S9Z6R0</accession>
<dbReference type="PANTHER" id="PTHR24346">
    <property type="entry name" value="MAP/MICROTUBULE AFFINITY-REGULATING KINASE"/>
    <property type="match status" value="1"/>
</dbReference>
<dbReference type="EMBL" id="QZBU01005172">
    <property type="protein sequence ID" value="TIA00814.1"/>
    <property type="molecule type" value="Genomic_DNA"/>
</dbReference>
<dbReference type="GO" id="GO:0004674">
    <property type="term" value="F:protein serine/threonine kinase activity"/>
    <property type="evidence" value="ECO:0007669"/>
    <property type="project" value="TreeGrafter"/>
</dbReference>
<dbReference type="GO" id="GO:0035556">
    <property type="term" value="P:intracellular signal transduction"/>
    <property type="evidence" value="ECO:0007669"/>
    <property type="project" value="TreeGrafter"/>
</dbReference>
<dbReference type="SUPFAM" id="SSF56112">
    <property type="entry name" value="Protein kinase-like (PK-like)"/>
    <property type="match status" value="1"/>
</dbReference>
<gene>
    <name evidence="4" type="ORF">D6C83_09025</name>
</gene>
<evidence type="ECO:0000259" key="3">
    <source>
        <dbReference type="PROSITE" id="PS50011"/>
    </source>
</evidence>
<keyword evidence="4" id="KW-0808">Transferase</keyword>
<dbReference type="Proteomes" id="UP000304947">
    <property type="component" value="Unassembled WGS sequence"/>
</dbReference>
<dbReference type="PROSITE" id="PS00108">
    <property type="entry name" value="PROTEIN_KINASE_ST"/>
    <property type="match status" value="1"/>
</dbReference>
<keyword evidence="4" id="KW-0418">Kinase</keyword>
<organism evidence="4 5">
    <name type="scientific">Aureobasidium pullulans</name>
    <name type="common">Black yeast</name>
    <name type="synonym">Pullularia pullulans</name>
    <dbReference type="NCBI Taxonomy" id="5580"/>
    <lineage>
        <taxon>Eukaryota</taxon>
        <taxon>Fungi</taxon>
        <taxon>Dikarya</taxon>
        <taxon>Ascomycota</taxon>
        <taxon>Pezizomycotina</taxon>
        <taxon>Dothideomycetes</taxon>
        <taxon>Dothideomycetidae</taxon>
        <taxon>Dothideales</taxon>
        <taxon>Saccotheciaceae</taxon>
        <taxon>Aureobasidium</taxon>
    </lineage>
</organism>
<name>A0A4S9Z6R0_AURPU</name>
<dbReference type="InterPro" id="IPR000719">
    <property type="entry name" value="Prot_kinase_dom"/>
</dbReference>
<evidence type="ECO:0000313" key="4">
    <source>
        <dbReference type="EMBL" id="TIA00814.1"/>
    </source>
</evidence>
<dbReference type="InterPro" id="IPR008271">
    <property type="entry name" value="Ser/Thr_kinase_AS"/>
</dbReference>
<dbReference type="AlphaFoldDB" id="A0A4S9Z6R0"/>
<comment type="caution">
    <text evidence="4">The sequence shown here is derived from an EMBL/GenBank/DDBJ whole genome shotgun (WGS) entry which is preliminary data.</text>
</comment>
<dbReference type="InterPro" id="IPR011009">
    <property type="entry name" value="Kinase-like_dom_sf"/>
</dbReference>
<dbReference type="GO" id="GO:0005737">
    <property type="term" value="C:cytoplasm"/>
    <property type="evidence" value="ECO:0007669"/>
    <property type="project" value="TreeGrafter"/>
</dbReference>
<dbReference type="PANTHER" id="PTHR24346:SF30">
    <property type="entry name" value="MATERNAL EMBRYONIC LEUCINE ZIPPER KINASE"/>
    <property type="match status" value="1"/>
</dbReference>
<dbReference type="Gene3D" id="1.10.510.10">
    <property type="entry name" value="Transferase(Phosphotransferase) domain 1"/>
    <property type="match status" value="1"/>
</dbReference>
<dbReference type="Pfam" id="PF00069">
    <property type="entry name" value="Pkinase"/>
    <property type="match status" value="1"/>
</dbReference>
<proteinExistence type="predicted"/>
<reference evidence="4 5" key="1">
    <citation type="submission" date="2018-10" db="EMBL/GenBank/DDBJ databases">
        <title>Fifty Aureobasidium pullulans genomes reveal a recombining polyextremotolerant generalist.</title>
        <authorList>
            <person name="Gostincar C."/>
            <person name="Turk M."/>
            <person name="Zajc J."/>
            <person name="Gunde-Cimerman N."/>
        </authorList>
    </citation>
    <scope>NUCLEOTIDE SEQUENCE [LARGE SCALE GENOMIC DNA]</scope>
    <source>
        <strain evidence="4 5">EXF-3380</strain>
    </source>
</reference>
<feature type="domain" description="Protein kinase" evidence="3">
    <location>
        <begin position="1"/>
        <end position="164"/>
    </location>
</feature>
<keyword evidence="2" id="KW-0067">ATP-binding</keyword>